<evidence type="ECO:0000313" key="2">
    <source>
        <dbReference type="EMBL" id="KAL1383362.1"/>
    </source>
</evidence>
<feature type="compositionally biased region" description="Polar residues" evidence="1">
    <location>
        <begin position="197"/>
        <end position="207"/>
    </location>
</feature>
<dbReference type="Proteomes" id="UP001562425">
    <property type="component" value="Unassembled WGS sequence"/>
</dbReference>
<keyword evidence="3" id="KW-1185">Reference proteome</keyword>
<proteinExistence type="predicted"/>
<gene>
    <name evidence="2" type="ORF">pipiens_013163</name>
</gene>
<sequence length="219" mass="25156">MLRCVRVRVLQESLKRPDGLQAITDGCTSRLHNGLRTISSKLDDMQNLLNEMRDGMIQVKQGVARVQQRMQEPQPQACVRYQNCVEKTGDDRDASAGNSRVQHLSRKQNRPGKKFYLKLYFPASCLYVRKQPTRDKKNSCNRIEFKSPAEKDLVGETVQRSSAAELLPGSTRDFFSPTRLILLRPFTDVGRSERRSSTTNYHSSRTSIQRRREIVLETP</sequence>
<protein>
    <submittedName>
        <fullName evidence="2">Uncharacterized protein</fullName>
    </submittedName>
</protein>
<reference evidence="2 3" key="1">
    <citation type="submission" date="2024-05" db="EMBL/GenBank/DDBJ databases">
        <title>Culex pipiens pipiens assembly and annotation.</title>
        <authorList>
            <person name="Alout H."/>
            <person name="Durand T."/>
        </authorList>
    </citation>
    <scope>NUCLEOTIDE SEQUENCE [LARGE SCALE GENOMIC DNA]</scope>
    <source>
        <strain evidence="2">HA-2024</strain>
        <tissue evidence="2">Whole body</tissue>
    </source>
</reference>
<accession>A0ABD1CZL0</accession>
<feature type="region of interest" description="Disordered" evidence="1">
    <location>
        <begin position="192"/>
        <end position="219"/>
    </location>
</feature>
<comment type="caution">
    <text evidence="2">The sequence shown here is derived from an EMBL/GenBank/DDBJ whole genome shotgun (WGS) entry which is preliminary data.</text>
</comment>
<name>A0ABD1CZL0_CULPP</name>
<feature type="compositionally biased region" description="Basic and acidic residues" evidence="1">
    <location>
        <begin position="210"/>
        <end position="219"/>
    </location>
</feature>
<evidence type="ECO:0000256" key="1">
    <source>
        <dbReference type="SAM" id="MobiDB-lite"/>
    </source>
</evidence>
<organism evidence="2 3">
    <name type="scientific">Culex pipiens pipiens</name>
    <name type="common">Northern house mosquito</name>
    <dbReference type="NCBI Taxonomy" id="38569"/>
    <lineage>
        <taxon>Eukaryota</taxon>
        <taxon>Metazoa</taxon>
        <taxon>Ecdysozoa</taxon>
        <taxon>Arthropoda</taxon>
        <taxon>Hexapoda</taxon>
        <taxon>Insecta</taxon>
        <taxon>Pterygota</taxon>
        <taxon>Neoptera</taxon>
        <taxon>Endopterygota</taxon>
        <taxon>Diptera</taxon>
        <taxon>Nematocera</taxon>
        <taxon>Culicoidea</taxon>
        <taxon>Culicidae</taxon>
        <taxon>Culicinae</taxon>
        <taxon>Culicini</taxon>
        <taxon>Culex</taxon>
        <taxon>Culex</taxon>
    </lineage>
</organism>
<dbReference type="EMBL" id="JBEHCU010008438">
    <property type="protein sequence ID" value="KAL1383362.1"/>
    <property type="molecule type" value="Genomic_DNA"/>
</dbReference>
<dbReference type="AlphaFoldDB" id="A0ABD1CZL0"/>
<feature type="region of interest" description="Disordered" evidence="1">
    <location>
        <begin position="89"/>
        <end position="108"/>
    </location>
</feature>
<evidence type="ECO:0000313" key="3">
    <source>
        <dbReference type="Proteomes" id="UP001562425"/>
    </source>
</evidence>